<accession>A0A6J7MEV5</accession>
<evidence type="ECO:0000256" key="1">
    <source>
        <dbReference type="SAM" id="Phobius"/>
    </source>
</evidence>
<keyword evidence="1" id="KW-1133">Transmembrane helix</keyword>
<dbReference type="AlphaFoldDB" id="A0A6J7MEV5"/>
<feature type="transmembrane region" description="Helical" evidence="1">
    <location>
        <begin position="9"/>
        <end position="29"/>
    </location>
</feature>
<dbReference type="EMBL" id="CAFBON010000031">
    <property type="protein sequence ID" value="CAB4979521.1"/>
    <property type="molecule type" value="Genomic_DNA"/>
</dbReference>
<dbReference type="Pfam" id="PF14023">
    <property type="entry name" value="Bestrophin-like"/>
    <property type="match status" value="1"/>
</dbReference>
<evidence type="ECO:0000313" key="2">
    <source>
        <dbReference type="EMBL" id="CAB4979521.1"/>
    </source>
</evidence>
<organism evidence="2">
    <name type="scientific">freshwater metagenome</name>
    <dbReference type="NCBI Taxonomy" id="449393"/>
    <lineage>
        <taxon>unclassified sequences</taxon>
        <taxon>metagenomes</taxon>
        <taxon>ecological metagenomes</taxon>
    </lineage>
</organism>
<name>A0A6J7MEV5_9ZZZZ</name>
<protein>
    <submittedName>
        <fullName evidence="2">Unannotated protein</fullName>
    </submittedName>
</protein>
<sequence>MIFFRLNTWVLFSLLVLIIGGLSFLGLLAGRRLRSHPEALKGPVGVVQGSLLGLVALLLAFGLAMAVDRFEERRLLVVQEADDIGTTYLRAQTLTEPARSRSLALLKDYADVAIALANQVPRSARFEASRTLIASLQRRLWTEAGVALAADPIGNASRLYVESLNPMFDVHADRVASLRNLVPTPVLLLEIIGSAVALAVLAMYLSMIGRGIGITVVAALFVIFILFVSVDLDRPRRGYIRVPSTPLEDTRALMDLPPAVPAVSLG</sequence>
<proteinExistence type="predicted"/>
<feature type="transmembrane region" description="Helical" evidence="1">
    <location>
        <begin position="186"/>
        <end position="205"/>
    </location>
</feature>
<feature type="transmembrane region" description="Helical" evidence="1">
    <location>
        <begin position="49"/>
        <end position="67"/>
    </location>
</feature>
<feature type="transmembrane region" description="Helical" evidence="1">
    <location>
        <begin position="211"/>
        <end position="232"/>
    </location>
</feature>
<reference evidence="2" key="1">
    <citation type="submission" date="2020-05" db="EMBL/GenBank/DDBJ databases">
        <authorList>
            <person name="Chiriac C."/>
            <person name="Salcher M."/>
            <person name="Ghai R."/>
            <person name="Kavagutti S V."/>
        </authorList>
    </citation>
    <scope>NUCLEOTIDE SEQUENCE</scope>
</reference>
<dbReference type="InterPro" id="IPR025333">
    <property type="entry name" value="DUF4239"/>
</dbReference>
<gene>
    <name evidence="2" type="ORF">UFOPK3954_00456</name>
</gene>
<keyword evidence="1" id="KW-0812">Transmembrane</keyword>
<keyword evidence="1" id="KW-0472">Membrane</keyword>